<reference evidence="3 4" key="1">
    <citation type="journal article" date="2007" name="Nat. Biotechnol.">
        <title>Genome sequence of the lignocellulose-bioconverting and xylose-fermenting yeast Pichia stipitis.</title>
        <authorList>
            <person name="Jeffries T.W."/>
            <person name="Grigoriev I.V."/>
            <person name="Grimwood J."/>
            <person name="Laplaza J.M."/>
            <person name="Aerts A."/>
            <person name="Salamov A."/>
            <person name="Schmutz J."/>
            <person name="Lindquist E."/>
            <person name="Dehal P."/>
            <person name="Shapiro H."/>
            <person name="Jin Y.S."/>
            <person name="Passoth V."/>
            <person name="Richardson P.M."/>
        </authorList>
    </citation>
    <scope>NUCLEOTIDE SEQUENCE [LARGE SCALE GENOMIC DNA]</scope>
    <source>
        <strain evidence="4">ATCC 58785 / CBS 6054 / NBRC 10063 / NRRL Y-11545</strain>
    </source>
</reference>
<dbReference type="AlphaFoldDB" id="A3LYW0"/>
<keyword evidence="4" id="KW-1185">Reference proteome</keyword>
<evidence type="ECO:0000313" key="4">
    <source>
        <dbReference type="Proteomes" id="UP000002258"/>
    </source>
</evidence>
<protein>
    <submittedName>
        <fullName evidence="3">Uncharacterized protein</fullName>
    </submittedName>
</protein>
<dbReference type="KEGG" id="pic:PICST_63549"/>
<dbReference type="HOGENOM" id="CLU_026112_0_0_1"/>
<dbReference type="GO" id="GO:0006511">
    <property type="term" value="P:ubiquitin-dependent protein catabolic process"/>
    <property type="evidence" value="ECO:0007669"/>
    <property type="project" value="TreeGrafter"/>
</dbReference>
<evidence type="ECO:0000256" key="1">
    <source>
        <dbReference type="SAM" id="MobiDB-lite"/>
    </source>
</evidence>
<dbReference type="GeneID" id="4840470"/>
<gene>
    <name evidence="3" type="ORF">PICST_63549</name>
</gene>
<dbReference type="Pfam" id="PF13920">
    <property type="entry name" value="zf-C3HC4_3"/>
    <property type="match status" value="1"/>
</dbReference>
<dbReference type="RefSeq" id="XP_001386077.2">
    <property type="nucleotide sequence ID" value="XM_001386040.1"/>
</dbReference>
<dbReference type="PANTHER" id="PTHR22696:SF1">
    <property type="entry name" value="E3 UBIQUITIN-PROTEIN LIGASE RNF26"/>
    <property type="match status" value="1"/>
</dbReference>
<dbReference type="FunCoup" id="A3LYW0">
    <property type="interactions" value="40"/>
</dbReference>
<dbReference type="PANTHER" id="PTHR22696">
    <property type="entry name" value="E3 UBIQUITIN-PROTEIN LIGASE RNF26"/>
    <property type="match status" value="1"/>
</dbReference>
<keyword evidence="2" id="KW-0812">Transmembrane</keyword>
<feature type="region of interest" description="Disordered" evidence="1">
    <location>
        <begin position="538"/>
        <end position="558"/>
    </location>
</feature>
<dbReference type="EMBL" id="CP000501">
    <property type="protein sequence ID" value="ABN68048.2"/>
    <property type="molecule type" value="Genomic_DNA"/>
</dbReference>
<dbReference type="OrthoDB" id="66726at2759"/>
<dbReference type="GO" id="GO:0061630">
    <property type="term" value="F:ubiquitin protein ligase activity"/>
    <property type="evidence" value="ECO:0007669"/>
    <property type="project" value="TreeGrafter"/>
</dbReference>
<dbReference type="Proteomes" id="UP000002258">
    <property type="component" value="Chromosome 7"/>
</dbReference>
<dbReference type="eggNOG" id="ENOG502S2K4">
    <property type="taxonomic scope" value="Eukaryota"/>
</dbReference>
<keyword evidence="2" id="KW-0472">Membrane</keyword>
<evidence type="ECO:0000256" key="2">
    <source>
        <dbReference type="SAM" id="Phobius"/>
    </source>
</evidence>
<feature type="transmembrane region" description="Helical" evidence="2">
    <location>
        <begin position="29"/>
        <end position="48"/>
    </location>
</feature>
<feature type="transmembrane region" description="Helical" evidence="2">
    <location>
        <begin position="230"/>
        <end position="259"/>
    </location>
</feature>
<evidence type="ECO:0000313" key="3">
    <source>
        <dbReference type="EMBL" id="ABN68048.2"/>
    </source>
</evidence>
<name>A3LYW0_PICST</name>
<dbReference type="InterPro" id="IPR013083">
    <property type="entry name" value="Znf_RING/FYVE/PHD"/>
</dbReference>
<organism evidence="3 4">
    <name type="scientific">Scheffersomyces stipitis (strain ATCC 58785 / CBS 6054 / NBRC 10063 / NRRL Y-11545)</name>
    <name type="common">Yeast</name>
    <name type="synonym">Pichia stipitis</name>
    <dbReference type="NCBI Taxonomy" id="322104"/>
    <lineage>
        <taxon>Eukaryota</taxon>
        <taxon>Fungi</taxon>
        <taxon>Dikarya</taxon>
        <taxon>Ascomycota</taxon>
        <taxon>Saccharomycotina</taxon>
        <taxon>Pichiomycetes</taxon>
        <taxon>Debaryomycetaceae</taxon>
        <taxon>Scheffersomyces</taxon>
    </lineage>
</organism>
<proteinExistence type="predicted"/>
<keyword evidence="2" id="KW-1133">Transmembrane helix</keyword>
<feature type="compositionally biased region" description="Polar residues" evidence="1">
    <location>
        <begin position="540"/>
        <end position="549"/>
    </location>
</feature>
<sequence>MASTNTMRNQQLAMNLNRRVMYNSKSADLLKKLTIISLRIAVISLLLYNCYNVLVTLNLLGHIGIPGNSLPWIYQVIPDRFFIYDPEFFCNNKYMKTPSTQVLIGPTSDMYWPIFLTFCLSSFTETFISSVQGKKPYTEGGLTIFEHSLAFQEFSSRGAFFFGSSKYHVRPTEQLLLSSLFSILNHLNIHIGGLINNNKYRLIPSSILGISFLGYFISALVNWKIMDFPAILIMTFIPQVLVLSIILISAVIFVTAIVANGFRLQDLNYASLFLYESREDSDISFQSLTFSLSDDFYTALLNVGGLAVTSAGKSSYITELSLVAVDNETWIERNLWEKIMLVAKAINKNPKTVNSNDVVSYLKENGLSGYGNLIDKPSQRLIAAVADEDFQNDLNSNKMSVFRRRYSSTKEIIVNFSDLFYSLFTDKIFFSFIPNLFRQYTLGEKLAVVQPPEFETAIEFGERKRSLPLFLRKFAKRRTASHENDMSVELDINILSDKTIDENYLQLLGGDPLPETDYSGDFNLNDYSNSDYESEAESIEVTSNANPGSGRSPMPVLETKEDDPINELISGEEFKELITSPNFTILHHHLNSESTGVMTRSRYHRLVKSSLTSGVAPEEQTNEDDGLKLLEIIINKRTSKPQENTADHDESFSDRFECVICQTNPREIIVWPCKCFAICESCRLTLVSKGIEGCVCCRREVEGVSKVFIP</sequence>
<dbReference type="InParanoid" id="A3LYW0"/>
<feature type="transmembrane region" description="Helical" evidence="2">
    <location>
        <begin position="202"/>
        <end position="223"/>
    </location>
</feature>
<dbReference type="Gene3D" id="3.30.40.10">
    <property type="entry name" value="Zinc/RING finger domain, C3HC4 (zinc finger)"/>
    <property type="match status" value="1"/>
</dbReference>
<dbReference type="CDD" id="cd16616">
    <property type="entry name" value="mRING-HC-C4C4_Asi1p-like"/>
    <property type="match status" value="1"/>
</dbReference>
<dbReference type="OMA" id="ERMNVTP"/>
<dbReference type="GO" id="GO:0016567">
    <property type="term" value="P:protein ubiquitination"/>
    <property type="evidence" value="ECO:0007669"/>
    <property type="project" value="TreeGrafter"/>
</dbReference>
<accession>A3LYW0</accession>